<keyword evidence="1" id="KW-0645">Protease</keyword>
<reference evidence="3" key="1">
    <citation type="submission" date="2019-07" db="EMBL/GenBank/DDBJ databases">
        <title>Genome assemblies of Wolbachia strains wAlbA and wAlbB in wild caught Aedes albopictus specimens.</title>
        <authorList>
            <person name="Kulkarni A."/>
            <person name="Yu W."/>
            <person name="Xue R.-D."/>
            <person name="Ma Y."/>
            <person name="Xu J."/>
        </authorList>
    </citation>
    <scope>NUCLEOTIDE SEQUENCE</scope>
    <source>
        <strain evidence="3">FL2016</strain>
    </source>
</reference>
<gene>
    <name evidence="3" type="ORF">COM43_001920</name>
</gene>
<organism evidence="3">
    <name type="scientific">Wolbachia pipientis</name>
    <dbReference type="NCBI Taxonomy" id="955"/>
    <lineage>
        <taxon>Bacteria</taxon>
        <taxon>Pseudomonadati</taxon>
        <taxon>Pseudomonadota</taxon>
        <taxon>Alphaproteobacteria</taxon>
        <taxon>Rickettsiales</taxon>
        <taxon>Anaplasmataceae</taxon>
        <taxon>Wolbachieae</taxon>
        <taxon>Wolbachia</taxon>
    </lineage>
</organism>
<comment type="caution">
    <text evidence="3">The sequence shown here is derived from an EMBL/GenBank/DDBJ whole genome shotgun (WGS) entry which is preliminary data.</text>
</comment>
<evidence type="ECO:0000256" key="1">
    <source>
        <dbReference type="ARBA" id="ARBA00023049"/>
    </source>
</evidence>
<dbReference type="Gene3D" id="3.40.140.10">
    <property type="entry name" value="Cytidine Deaminase, domain 2"/>
    <property type="match status" value="1"/>
</dbReference>
<keyword evidence="1" id="KW-0378">Hydrolase</keyword>
<protein>
    <submittedName>
        <fullName evidence="3">DNA repair protein RadC</fullName>
    </submittedName>
</protein>
<dbReference type="AlphaFoldDB" id="A0A6H2NU86"/>
<dbReference type="GO" id="GO:0008237">
    <property type="term" value="F:metallopeptidase activity"/>
    <property type="evidence" value="ECO:0007669"/>
    <property type="project" value="UniProtKB-KW"/>
</dbReference>
<dbReference type="InterPro" id="IPR001405">
    <property type="entry name" value="UPF0758"/>
</dbReference>
<name>A0A6H2NU86_WOLPI</name>
<sequence length="172" mass="19673">MNKSKEEIEFRILESKGKALLDREIMETFLSAVHERPQAQEIAKNLVNTYAGVGRILGREMDDLKVIEGVTDSAVAMIMCVKETLERVLREKLKSEPIMDLQGLVEYLNVSIGHAERECVKILYLNKRRQLIGEESYIGEMEKAPVYIKEITRKALIKNAALIIMCTRHNLI</sequence>
<feature type="domain" description="RadC-like JAB" evidence="2">
    <location>
        <begin position="102"/>
        <end position="169"/>
    </location>
</feature>
<proteinExistence type="predicted"/>
<dbReference type="PANTHER" id="PTHR30471">
    <property type="entry name" value="DNA REPAIR PROTEIN RADC"/>
    <property type="match status" value="1"/>
</dbReference>
<evidence type="ECO:0000313" key="3">
    <source>
        <dbReference type="EMBL" id="TVS90950.1"/>
    </source>
</evidence>
<keyword evidence="1" id="KW-0482">Metalloprotease</keyword>
<dbReference type="Proteomes" id="UP000217566">
    <property type="component" value="Unassembled WGS sequence"/>
</dbReference>
<dbReference type="Pfam" id="PF04002">
    <property type="entry name" value="RadC"/>
    <property type="match status" value="1"/>
</dbReference>
<dbReference type="PANTHER" id="PTHR30471:SF3">
    <property type="entry name" value="UPF0758 PROTEIN YEES-RELATED"/>
    <property type="match status" value="1"/>
</dbReference>
<dbReference type="EMBL" id="NWVK02000080">
    <property type="protein sequence ID" value="TVS90950.1"/>
    <property type="molecule type" value="Genomic_DNA"/>
</dbReference>
<evidence type="ECO:0000259" key="2">
    <source>
        <dbReference type="Pfam" id="PF04002"/>
    </source>
</evidence>
<accession>A0A6H2NU86</accession>
<dbReference type="InterPro" id="IPR025657">
    <property type="entry name" value="RadC_JAB"/>
</dbReference>